<dbReference type="AlphaFoldDB" id="A0A8J3NN31"/>
<reference evidence="1 2" key="1">
    <citation type="submission" date="2021-01" db="EMBL/GenBank/DDBJ databases">
        <title>Whole genome shotgun sequence of Catellatospora bangladeshensis NBRC 107357.</title>
        <authorList>
            <person name="Komaki H."/>
            <person name="Tamura T."/>
        </authorList>
    </citation>
    <scope>NUCLEOTIDE SEQUENCE [LARGE SCALE GENOMIC DNA]</scope>
    <source>
        <strain evidence="1 2">NBRC 107357</strain>
    </source>
</reference>
<proteinExistence type="predicted"/>
<sequence>MCAEHAQLGNSAVELIEAAWAHAEGDVILDVPNEDVVCAGGVLLIGDHSIVWDGDIDGWIAACDRILVTGANTIVPGHRPMIDQESALEFRERPYFR</sequence>
<evidence type="ECO:0000313" key="2">
    <source>
        <dbReference type="Proteomes" id="UP000601223"/>
    </source>
</evidence>
<keyword evidence="2" id="KW-1185">Reference proteome</keyword>
<accession>A0A8J3NN31</accession>
<dbReference type="InterPro" id="IPR036866">
    <property type="entry name" value="RibonucZ/Hydroxyglut_hydro"/>
</dbReference>
<comment type="caution">
    <text evidence="1">The sequence shown here is derived from an EMBL/GenBank/DDBJ whole genome shotgun (WGS) entry which is preliminary data.</text>
</comment>
<dbReference type="RefSeq" id="WP_203756384.1">
    <property type="nucleotide sequence ID" value="NZ_BONF01000054.1"/>
</dbReference>
<dbReference type="SUPFAM" id="SSF56281">
    <property type="entry name" value="Metallo-hydrolase/oxidoreductase"/>
    <property type="match status" value="1"/>
</dbReference>
<evidence type="ECO:0000313" key="1">
    <source>
        <dbReference type="EMBL" id="GIF85871.1"/>
    </source>
</evidence>
<dbReference type="Gene3D" id="3.60.15.10">
    <property type="entry name" value="Ribonuclease Z/Hydroxyacylglutathione hydrolase-like"/>
    <property type="match status" value="1"/>
</dbReference>
<dbReference type="EMBL" id="BONF01000054">
    <property type="protein sequence ID" value="GIF85871.1"/>
    <property type="molecule type" value="Genomic_DNA"/>
</dbReference>
<protein>
    <submittedName>
        <fullName evidence="1">Uncharacterized protein</fullName>
    </submittedName>
</protein>
<dbReference type="Proteomes" id="UP000601223">
    <property type="component" value="Unassembled WGS sequence"/>
</dbReference>
<organism evidence="1 2">
    <name type="scientific">Catellatospora bangladeshensis</name>
    <dbReference type="NCBI Taxonomy" id="310355"/>
    <lineage>
        <taxon>Bacteria</taxon>
        <taxon>Bacillati</taxon>
        <taxon>Actinomycetota</taxon>
        <taxon>Actinomycetes</taxon>
        <taxon>Micromonosporales</taxon>
        <taxon>Micromonosporaceae</taxon>
        <taxon>Catellatospora</taxon>
    </lineage>
</organism>
<gene>
    <name evidence="1" type="ORF">Cba03nite_72200</name>
</gene>
<name>A0A8J3NN31_9ACTN</name>